<evidence type="ECO:0000313" key="3">
    <source>
        <dbReference type="EMBL" id="SVB74745.1"/>
    </source>
</evidence>
<dbReference type="NCBIfam" id="NF037970">
    <property type="entry name" value="vanZ_1"/>
    <property type="match status" value="1"/>
</dbReference>
<feature type="transmembrane region" description="Helical" evidence="1">
    <location>
        <begin position="141"/>
        <end position="159"/>
    </location>
</feature>
<dbReference type="EMBL" id="UINC01055641">
    <property type="protein sequence ID" value="SVB74745.1"/>
    <property type="molecule type" value="Genomic_DNA"/>
</dbReference>
<feature type="domain" description="VanZ-like" evidence="2">
    <location>
        <begin position="65"/>
        <end position="157"/>
    </location>
</feature>
<protein>
    <recommendedName>
        <fullName evidence="2">VanZ-like domain-containing protein</fullName>
    </recommendedName>
</protein>
<keyword evidence="1" id="KW-1133">Transmembrane helix</keyword>
<sequence>MFRLWNGFNCLTAHDRQAILRGETTQLDEGELVEPNMIKWRVSAVLWMGLIFTLTSSWFAPRFSFDATLDFFGVLNYAVRKCAHAAEFGILTVFLFRSLHPKPLEVGKARLWSVLLSLAYAASDEFHQSFVPMRSGKATDVLFDAAGIFAVAFLIRCLYLSDSVDSQARFLGSLPDQPEDNRSI</sequence>
<name>A0A382GJ10_9ZZZZ</name>
<dbReference type="Pfam" id="PF04892">
    <property type="entry name" value="VanZ"/>
    <property type="match status" value="1"/>
</dbReference>
<keyword evidence="1" id="KW-0812">Transmembrane</keyword>
<proteinExistence type="predicted"/>
<dbReference type="InterPro" id="IPR006976">
    <property type="entry name" value="VanZ-like"/>
</dbReference>
<evidence type="ECO:0000259" key="2">
    <source>
        <dbReference type="Pfam" id="PF04892"/>
    </source>
</evidence>
<organism evidence="3">
    <name type="scientific">marine metagenome</name>
    <dbReference type="NCBI Taxonomy" id="408172"/>
    <lineage>
        <taxon>unclassified sequences</taxon>
        <taxon>metagenomes</taxon>
        <taxon>ecological metagenomes</taxon>
    </lineage>
</organism>
<gene>
    <name evidence="3" type="ORF">METZ01_LOCUS227599</name>
</gene>
<reference evidence="3" key="1">
    <citation type="submission" date="2018-05" db="EMBL/GenBank/DDBJ databases">
        <authorList>
            <person name="Lanie J.A."/>
            <person name="Ng W.-L."/>
            <person name="Kazmierczak K.M."/>
            <person name="Andrzejewski T.M."/>
            <person name="Davidsen T.M."/>
            <person name="Wayne K.J."/>
            <person name="Tettelin H."/>
            <person name="Glass J.I."/>
            <person name="Rusch D."/>
            <person name="Podicherti R."/>
            <person name="Tsui H.-C.T."/>
            <person name="Winkler M.E."/>
        </authorList>
    </citation>
    <scope>NUCLEOTIDE SEQUENCE</scope>
</reference>
<evidence type="ECO:0000256" key="1">
    <source>
        <dbReference type="SAM" id="Phobius"/>
    </source>
</evidence>
<keyword evidence="1" id="KW-0472">Membrane</keyword>
<dbReference type="AlphaFoldDB" id="A0A382GJ10"/>
<feature type="transmembrane region" description="Helical" evidence="1">
    <location>
        <begin position="42"/>
        <end position="60"/>
    </location>
</feature>
<accession>A0A382GJ10</accession>